<name>A0A087U242_STEMI</name>
<dbReference type="AlphaFoldDB" id="A0A087U242"/>
<gene>
    <name evidence="3" type="ORF">X975_19243</name>
</gene>
<proteinExistence type="predicted"/>
<sequence length="115" mass="13426">MGACTTFVFTALLEFTFVNYLRRKRLTNSPTIKVADENISLRMYEEKEECNGTKKTLKLQQESEDEEPMEKKNPGVKIYGGTHNISAKRIDQVCRVGFPVLFLIFNICYWPYYLI</sequence>
<keyword evidence="2" id="KW-1133">Transmembrane helix</keyword>
<dbReference type="Proteomes" id="UP000054359">
    <property type="component" value="Unassembled WGS sequence"/>
</dbReference>
<protein>
    <submittedName>
        <fullName evidence="3">Glycine receptor subunit alphaZ1</fullName>
    </submittedName>
</protein>
<evidence type="ECO:0000256" key="2">
    <source>
        <dbReference type="SAM" id="Phobius"/>
    </source>
</evidence>
<dbReference type="OMA" id="SELRHYT"/>
<organism evidence="3 4">
    <name type="scientific">Stegodyphus mimosarum</name>
    <name type="common">African social velvet spider</name>
    <dbReference type="NCBI Taxonomy" id="407821"/>
    <lineage>
        <taxon>Eukaryota</taxon>
        <taxon>Metazoa</taxon>
        <taxon>Ecdysozoa</taxon>
        <taxon>Arthropoda</taxon>
        <taxon>Chelicerata</taxon>
        <taxon>Arachnida</taxon>
        <taxon>Araneae</taxon>
        <taxon>Araneomorphae</taxon>
        <taxon>Entelegynae</taxon>
        <taxon>Eresoidea</taxon>
        <taxon>Eresidae</taxon>
        <taxon>Stegodyphus</taxon>
    </lineage>
</organism>
<dbReference type="InterPro" id="IPR006028">
    <property type="entry name" value="GABAA/Glycine_rcpt"/>
</dbReference>
<dbReference type="InterPro" id="IPR038050">
    <property type="entry name" value="Neuro_actylchol_rec"/>
</dbReference>
<feature type="non-terminal residue" evidence="3">
    <location>
        <position position="115"/>
    </location>
</feature>
<keyword evidence="2" id="KW-0812">Transmembrane</keyword>
<dbReference type="OrthoDB" id="442503at2759"/>
<dbReference type="PRINTS" id="PR00253">
    <property type="entry name" value="GABAARECEPTR"/>
</dbReference>
<dbReference type="GO" id="GO:0016020">
    <property type="term" value="C:membrane"/>
    <property type="evidence" value="ECO:0007669"/>
    <property type="project" value="InterPro"/>
</dbReference>
<accession>A0A087U242</accession>
<feature type="region of interest" description="Disordered" evidence="1">
    <location>
        <begin position="52"/>
        <end position="75"/>
    </location>
</feature>
<keyword evidence="3" id="KW-0675">Receptor</keyword>
<dbReference type="InterPro" id="IPR036719">
    <property type="entry name" value="Neuro-gated_channel_TM_sf"/>
</dbReference>
<reference evidence="3 4" key="1">
    <citation type="submission" date="2013-11" db="EMBL/GenBank/DDBJ databases">
        <title>Genome sequencing of Stegodyphus mimosarum.</title>
        <authorList>
            <person name="Bechsgaard J."/>
        </authorList>
    </citation>
    <scope>NUCLEOTIDE SEQUENCE [LARGE SCALE GENOMIC DNA]</scope>
</reference>
<keyword evidence="4" id="KW-1185">Reference proteome</keyword>
<dbReference type="EMBL" id="KK117792">
    <property type="protein sequence ID" value="KFM71431.1"/>
    <property type="molecule type" value="Genomic_DNA"/>
</dbReference>
<dbReference type="SUPFAM" id="SSF90112">
    <property type="entry name" value="Neurotransmitter-gated ion-channel transmembrane pore"/>
    <property type="match status" value="1"/>
</dbReference>
<dbReference type="GO" id="GO:0005216">
    <property type="term" value="F:monoatomic ion channel activity"/>
    <property type="evidence" value="ECO:0007669"/>
    <property type="project" value="InterPro"/>
</dbReference>
<evidence type="ECO:0000313" key="3">
    <source>
        <dbReference type="EMBL" id="KFM71431.1"/>
    </source>
</evidence>
<dbReference type="Gene3D" id="1.20.58.390">
    <property type="entry name" value="Neurotransmitter-gated ion-channel transmembrane domain"/>
    <property type="match status" value="1"/>
</dbReference>
<evidence type="ECO:0000256" key="1">
    <source>
        <dbReference type="SAM" id="MobiDB-lite"/>
    </source>
</evidence>
<evidence type="ECO:0000313" key="4">
    <source>
        <dbReference type="Proteomes" id="UP000054359"/>
    </source>
</evidence>
<dbReference type="STRING" id="407821.A0A087U242"/>
<dbReference type="GO" id="GO:0004888">
    <property type="term" value="F:transmembrane signaling receptor activity"/>
    <property type="evidence" value="ECO:0007669"/>
    <property type="project" value="InterPro"/>
</dbReference>
<feature type="transmembrane region" description="Helical" evidence="2">
    <location>
        <begin position="93"/>
        <end position="112"/>
    </location>
</feature>
<keyword evidence="2" id="KW-0472">Membrane</keyword>